<feature type="domain" description="CRAL-TRIO" evidence="2">
    <location>
        <begin position="280"/>
        <end position="422"/>
    </location>
</feature>
<dbReference type="GO" id="GO:1902936">
    <property type="term" value="F:phosphatidylinositol bisphosphate binding"/>
    <property type="evidence" value="ECO:0007669"/>
    <property type="project" value="TreeGrafter"/>
</dbReference>
<dbReference type="InterPro" id="IPR036865">
    <property type="entry name" value="CRAL-TRIO_dom_sf"/>
</dbReference>
<evidence type="ECO:0008006" key="5">
    <source>
        <dbReference type="Google" id="ProtNLM"/>
    </source>
</evidence>
<evidence type="ECO:0000259" key="1">
    <source>
        <dbReference type="PROSITE" id="PS50181"/>
    </source>
</evidence>
<organism evidence="3 4">
    <name type="scientific">Trichomalopsis sarcophagae</name>
    <dbReference type="NCBI Taxonomy" id="543379"/>
    <lineage>
        <taxon>Eukaryota</taxon>
        <taxon>Metazoa</taxon>
        <taxon>Ecdysozoa</taxon>
        <taxon>Arthropoda</taxon>
        <taxon>Hexapoda</taxon>
        <taxon>Insecta</taxon>
        <taxon>Pterygota</taxon>
        <taxon>Neoptera</taxon>
        <taxon>Endopterygota</taxon>
        <taxon>Hymenoptera</taxon>
        <taxon>Apocrita</taxon>
        <taxon>Proctotrupomorpha</taxon>
        <taxon>Chalcidoidea</taxon>
        <taxon>Pteromalidae</taxon>
        <taxon>Pteromalinae</taxon>
        <taxon>Trichomalopsis</taxon>
    </lineage>
</organism>
<dbReference type="PANTHER" id="PTHR10174:SF234">
    <property type="entry name" value="SD01558P"/>
    <property type="match status" value="1"/>
</dbReference>
<dbReference type="Pfam" id="PF00650">
    <property type="entry name" value="CRAL_TRIO"/>
    <property type="match status" value="1"/>
</dbReference>
<keyword evidence="4" id="KW-1185">Reference proteome</keyword>
<dbReference type="PROSITE" id="PS50181">
    <property type="entry name" value="FBOX"/>
    <property type="match status" value="1"/>
</dbReference>
<evidence type="ECO:0000313" key="4">
    <source>
        <dbReference type="Proteomes" id="UP000215335"/>
    </source>
</evidence>
<dbReference type="SUPFAM" id="SSF81383">
    <property type="entry name" value="F-box domain"/>
    <property type="match status" value="1"/>
</dbReference>
<dbReference type="InterPro" id="IPR001810">
    <property type="entry name" value="F-box_dom"/>
</dbReference>
<protein>
    <recommendedName>
        <fullName evidence="5">F-box domain-containing protein</fullName>
    </recommendedName>
</protein>
<reference evidence="3 4" key="1">
    <citation type="journal article" date="2017" name="Curr. Biol.">
        <title>The Evolution of Venom by Co-option of Single-Copy Genes.</title>
        <authorList>
            <person name="Martinson E.O."/>
            <person name="Mrinalini"/>
            <person name="Kelkar Y.D."/>
            <person name="Chang C.H."/>
            <person name="Werren J.H."/>
        </authorList>
    </citation>
    <scope>NUCLEOTIDE SEQUENCE [LARGE SCALE GENOMIC DNA]</scope>
    <source>
        <strain evidence="3 4">Alberta</strain>
        <tissue evidence="3">Whole body</tissue>
    </source>
</reference>
<dbReference type="Gene3D" id="3.40.525.10">
    <property type="entry name" value="CRAL-TRIO lipid binding domain"/>
    <property type="match status" value="1"/>
</dbReference>
<dbReference type="PROSITE" id="PS50191">
    <property type="entry name" value="CRAL_TRIO"/>
    <property type="match status" value="1"/>
</dbReference>
<name>A0A232FJD8_9HYME</name>
<comment type="caution">
    <text evidence="3">The sequence shown here is derived from an EMBL/GenBank/DDBJ whole genome shotgun (WGS) entry which is preliminary data.</text>
</comment>
<dbReference type="SUPFAM" id="SSF52087">
    <property type="entry name" value="CRAL/TRIO domain"/>
    <property type="match status" value="1"/>
</dbReference>
<dbReference type="InterPro" id="IPR001251">
    <property type="entry name" value="CRAL-TRIO_dom"/>
</dbReference>
<dbReference type="AlphaFoldDB" id="A0A232FJD8"/>
<dbReference type="InterPro" id="IPR036047">
    <property type="entry name" value="F-box-like_dom_sf"/>
</dbReference>
<dbReference type="EMBL" id="NNAY01000143">
    <property type="protein sequence ID" value="OXU30599.1"/>
    <property type="molecule type" value="Genomic_DNA"/>
</dbReference>
<feature type="domain" description="F-box" evidence="1">
    <location>
        <begin position="105"/>
        <end position="152"/>
    </location>
</feature>
<dbReference type="Gene3D" id="1.20.1280.50">
    <property type="match status" value="1"/>
</dbReference>
<accession>A0A232FJD8</accession>
<dbReference type="Gene3D" id="1.20.5.1200">
    <property type="entry name" value="Alpha-tocopherol transfer"/>
    <property type="match status" value="1"/>
</dbReference>
<dbReference type="GO" id="GO:0016020">
    <property type="term" value="C:membrane"/>
    <property type="evidence" value="ECO:0007669"/>
    <property type="project" value="TreeGrafter"/>
</dbReference>
<dbReference type="Proteomes" id="UP000215335">
    <property type="component" value="Unassembled WGS sequence"/>
</dbReference>
<dbReference type="STRING" id="543379.A0A232FJD8"/>
<dbReference type="Pfam" id="PF00646">
    <property type="entry name" value="F-box"/>
    <property type="match status" value="1"/>
</dbReference>
<evidence type="ECO:0000259" key="2">
    <source>
        <dbReference type="PROSITE" id="PS50191"/>
    </source>
</evidence>
<dbReference type="SMART" id="SM00516">
    <property type="entry name" value="SEC14"/>
    <property type="match status" value="1"/>
</dbReference>
<evidence type="ECO:0000313" key="3">
    <source>
        <dbReference type="EMBL" id="OXU30599.1"/>
    </source>
</evidence>
<dbReference type="CDD" id="cd00170">
    <property type="entry name" value="SEC14"/>
    <property type="match status" value="1"/>
</dbReference>
<dbReference type="SMART" id="SM00256">
    <property type="entry name" value="FBOX"/>
    <property type="match status" value="1"/>
</dbReference>
<proteinExistence type="predicted"/>
<dbReference type="PRINTS" id="PR00180">
    <property type="entry name" value="CRETINALDHBP"/>
</dbReference>
<dbReference type="OrthoDB" id="440711at2759"/>
<gene>
    <name evidence="3" type="ORF">TSAR_007811</name>
</gene>
<sequence>MPEPKELLSAQPDDEELTLDLDFIPDEALEYARCELGETDEVKCQTIHELREMIYATPRPSYSGYIMSQFPPRSQSKSAEHSEKAANMDSFRQLMIAMGVHHQGVDFIRELPIELSQIILSKLDTKSLLNAAQVSRKWLAISKSTSSSRQRVRRHIRRRNQKLAQVLPPPPSKQSTTRILSKPMIIVPQTKIPYPTISNTQTIKRKPTTLTFTQPRKSEANACRTEWTTISSCDSFVLIVRYYTFKEEHPEIHQDVNPVEMRHIGDDDIMTVPAYRTPCGRRMMIYRMGNWDPRKYSVEEIFKATVIILELGLLEPRAQILGGIVIFDLEGITMTHAWTITPQVASMVLSLMVAAFPMTTHAIHILHQSWIFDTMFAVFKPLIDSKMNAKIFFHGSDMESLHRHVPPEYLPKKYGGTREELPYYRWIESLGKDPRVVKEMKGLGYVIPDEICKNDKDD</sequence>
<dbReference type="PANTHER" id="PTHR10174">
    <property type="entry name" value="ALPHA-TOCOPHEROL TRANSFER PROTEIN-RELATED"/>
    <property type="match status" value="1"/>
</dbReference>